<protein>
    <recommendedName>
        <fullName evidence="4">Oxidoreductase AflY</fullName>
    </recommendedName>
</protein>
<dbReference type="InterPro" id="IPR025337">
    <property type="entry name" value="Questin_oxidase-like"/>
</dbReference>
<sequence length="470" mass="53498">MGFENTAVFHFDPVANSGLTHAATITKASSLELEELLEENFNKNHIFTSTEDERGMYFHNHIAHHLVTIWALGAKPATLRSQYERNATYQRVPVETQQNMVRDLVDPAVFKRCLGNEFNFASFTRFFINEIDKLGYQKVLHKYLVDGTEIANDVLCRIYMGYVHGIIHISLALEFRQAKMLAEGLAQACVHHDWWYTEYLTEAENLAAKKEQPSLPLPDLIDMCRADDRIRTSSSPYYHSQTRPVSGQFAMDMEPARDGVLKNAKPEILKLAARFRVDPNDIERACAEIQNAAVYLTAGAQRPPYICAFDFSLLHTVTSSIGLSVFLSEPSLLNEQKARLLEYTGRIYLLTYACHGSPEIRLDWLASHPSKLKNQGWPEVFERATYHEDDGHMSKLIRGIAHAQKTSKPYDHLPEFRIKQSLFLTAAIAAIDSGSERPMDGVAHFDFIRGAGFPEPWERFPYRQSVRAQL</sequence>
<dbReference type="PANTHER" id="PTHR35870:SF1">
    <property type="entry name" value="PROTEIN, PUTATIVE (AFU_ORTHOLOGUE AFUA_5G03330)-RELATED"/>
    <property type="match status" value="1"/>
</dbReference>
<dbReference type="GO" id="GO:0016491">
    <property type="term" value="F:oxidoreductase activity"/>
    <property type="evidence" value="ECO:0007669"/>
    <property type="project" value="UniProtKB-KW"/>
</dbReference>
<name>A0A9P4UAK8_9PLEO</name>
<keyword evidence="3" id="KW-1185">Reference proteome</keyword>
<dbReference type="OrthoDB" id="10004862at2759"/>
<evidence type="ECO:0000313" key="3">
    <source>
        <dbReference type="Proteomes" id="UP000799764"/>
    </source>
</evidence>
<dbReference type="PANTHER" id="PTHR35870">
    <property type="entry name" value="PROTEIN, PUTATIVE (AFU_ORTHOLOGUE AFUA_5G03330)-RELATED"/>
    <property type="match status" value="1"/>
</dbReference>
<organism evidence="2 3">
    <name type="scientific">Karstenula rhodostoma CBS 690.94</name>
    <dbReference type="NCBI Taxonomy" id="1392251"/>
    <lineage>
        <taxon>Eukaryota</taxon>
        <taxon>Fungi</taxon>
        <taxon>Dikarya</taxon>
        <taxon>Ascomycota</taxon>
        <taxon>Pezizomycotina</taxon>
        <taxon>Dothideomycetes</taxon>
        <taxon>Pleosporomycetidae</taxon>
        <taxon>Pleosporales</taxon>
        <taxon>Massarineae</taxon>
        <taxon>Didymosphaeriaceae</taxon>
        <taxon>Karstenula</taxon>
    </lineage>
</organism>
<dbReference type="EMBL" id="MU001500">
    <property type="protein sequence ID" value="KAF2444619.1"/>
    <property type="molecule type" value="Genomic_DNA"/>
</dbReference>
<accession>A0A9P4UAK8</accession>
<comment type="caution">
    <text evidence="2">The sequence shown here is derived from an EMBL/GenBank/DDBJ whole genome shotgun (WGS) entry which is preliminary data.</text>
</comment>
<gene>
    <name evidence="2" type="ORF">P171DRAFT_431425</name>
</gene>
<dbReference type="Pfam" id="PF14027">
    <property type="entry name" value="Questin_oxidase"/>
    <property type="match status" value="1"/>
</dbReference>
<evidence type="ECO:0000256" key="1">
    <source>
        <dbReference type="ARBA" id="ARBA00023002"/>
    </source>
</evidence>
<evidence type="ECO:0000313" key="2">
    <source>
        <dbReference type="EMBL" id="KAF2444619.1"/>
    </source>
</evidence>
<evidence type="ECO:0008006" key="4">
    <source>
        <dbReference type="Google" id="ProtNLM"/>
    </source>
</evidence>
<dbReference type="Proteomes" id="UP000799764">
    <property type="component" value="Unassembled WGS sequence"/>
</dbReference>
<reference evidence="2" key="1">
    <citation type="journal article" date="2020" name="Stud. Mycol.">
        <title>101 Dothideomycetes genomes: a test case for predicting lifestyles and emergence of pathogens.</title>
        <authorList>
            <person name="Haridas S."/>
            <person name="Albert R."/>
            <person name="Binder M."/>
            <person name="Bloem J."/>
            <person name="Labutti K."/>
            <person name="Salamov A."/>
            <person name="Andreopoulos B."/>
            <person name="Baker S."/>
            <person name="Barry K."/>
            <person name="Bills G."/>
            <person name="Bluhm B."/>
            <person name="Cannon C."/>
            <person name="Castanera R."/>
            <person name="Culley D."/>
            <person name="Daum C."/>
            <person name="Ezra D."/>
            <person name="Gonzalez J."/>
            <person name="Henrissat B."/>
            <person name="Kuo A."/>
            <person name="Liang C."/>
            <person name="Lipzen A."/>
            <person name="Lutzoni F."/>
            <person name="Magnuson J."/>
            <person name="Mondo S."/>
            <person name="Nolan M."/>
            <person name="Ohm R."/>
            <person name="Pangilinan J."/>
            <person name="Park H.-J."/>
            <person name="Ramirez L."/>
            <person name="Alfaro M."/>
            <person name="Sun H."/>
            <person name="Tritt A."/>
            <person name="Yoshinaga Y."/>
            <person name="Zwiers L.-H."/>
            <person name="Turgeon B."/>
            <person name="Goodwin S."/>
            <person name="Spatafora J."/>
            <person name="Crous P."/>
            <person name="Grigoriev I."/>
        </authorList>
    </citation>
    <scope>NUCLEOTIDE SEQUENCE</scope>
    <source>
        <strain evidence="2">CBS 690.94</strain>
    </source>
</reference>
<dbReference type="AlphaFoldDB" id="A0A9P4UAK8"/>
<keyword evidence="1" id="KW-0560">Oxidoreductase</keyword>
<proteinExistence type="predicted"/>